<organism evidence="1">
    <name type="scientific">Quercus suber</name>
    <name type="common">Cork oak</name>
    <dbReference type="NCBI Taxonomy" id="58331"/>
    <lineage>
        <taxon>Eukaryota</taxon>
        <taxon>Viridiplantae</taxon>
        <taxon>Streptophyta</taxon>
        <taxon>Embryophyta</taxon>
        <taxon>Tracheophyta</taxon>
        <taxon>Spermatophyta</taxon>
        <taxon>Magnoliopsida</taxon>
        <taxon>eudicotyledons</taxon>
        <taxon>Gunneridae</taxon>
        <taxon>Pentapetalae</taxon>
        <taxon>rosids</taxon>
        <taxon>fabids</taxon>
        <taxon>Fagales</taxon>
        <taxon>Fagaceae</taxon>
        <taxon>Quercus</taxon>
    </lineage>
</organism>
<reference evidence="1" key="3">
    <citation type="submission" date="2023-07" db="EMBL/GenBank/DDBJ databases">
        <title>An improved reference 1 genome and first organelle genomes of Quercus suber.</title>
        <authorList>
            <consortium name="Genosuber Consortium"/>
            <person name="Usie A."/>
            <person name="Serra O."/>
            <person name="Barros P."/>
        </authorList>
    </citation>
    <scope>NUCLEOTIDE SEQUENCE</scope>
    <source>
        <strain evidence="1">HL8</strain>
        <tissue evidence="1">Leaves</tissue>
    </source>
</reference>
<accession>A0AAW0M3D0</accession>
<evidence type="ECO:0000313" key="1">
    <source>
        <dbReference type="EMBL" id="KAK7858378.1"/>
    </source>
</evidence>
<dbReference type="AlphaFoldDB" id="A0AAW0M3D0"/>
<protein>
    <submittedName>
        <fullName evidence="1">Uncharacterized protein</fullName>
    </submittedName>
</protein>
<proteinExistence type="predicted"/>
<comment type="caution">
    <text evidence="1">The sequence shown here is derived from an EMBL/GenBank/DDBJ whole genome shotgun (WGS) entry which is preliminary data.</text>
</comment>
<reference evidence="1" key="2">
    <citation type="journal article" date="2018" name="Sci. Data">
        <title>The draft genome sequence of cork oak.</title>
        <authorList>
            <person name="Ramos A.M."/>
            <person name="Usie A."/>
            <person name="Barbosa P."/>
            <person name="Barros P.M."/>
            <person name="Capote T."/>
            <person name="Chaves I."/>
            <person name="Simoes F."/>
            <person name="Abreu I."/>
            <person name="Carrasquinho I."/>
            <person name="Faro C."/>
            <person name="Guimaraes J.B."/>
            <person name="Mendonca D."/>
            <person name="Nobrega F."/>
            <person name="Rodrigues L."/>
            <person name="Saibo N.J.M."/>
            <person name="Varela M.C."/>
            <person name="Egas C."/>
            <person name="Matos J."/>
            <person name="Miguel C.M."/>
            <person name="Oliveira M.M."/>
            <person name="Ricardo C.P."/>
            <person name="Goncalves S."/>
        </authorList>
    </citation>
    <scope>NUCLEOTIDE SEQUENCE [LARGE SCALE GENOMIC DNA]</scope>
    <source>
        <strain evidence="1">HL8</strain>
    </source>
</reference>
<name>A0AAW0M3D0_QUESU</name>
<dbReference type="EMBL" id="PKMF04000020">
    <property type="protein sequence ID" value="KAK7858378.1"/>
    <property type="molecule type" value="Genomic_DNA"/>
</dbReference>
<gene>
    <name evidence="1" type="ORF">CFP56_013074</name>
</gene>
<reference evidence="1" key="1">
    <citation type="submission" date="2017-12" db="EMBL/GenBank/DDBJ databases">
        <authorList>
            <person name="Barbosa P."/>
            <person name="Usie A."/>
            <person name="Ramos A.M."/>
        </authorList>
    </citation>
    <scope>NUCLEOTIDE SEQUENCE</scope>
    <source>
        <strain evidence="1">HL8</strain>
        <tissue evidence="1">Leaves</tissue>
    </source>
</reference>
<sequence>MEEVVVQNLFNGAREAMIEAARELNKHSSKQRHNLAERDYEAIEAALFALLCLTIGSEQLVYSSTIISNFTSSVHKTEFLNIIQIHSSLIVEFVCNLGCL</sequence>